<dbReference type="AlphaFoldDB" id="A0A5K1E8I9"/>
<reference evidence="2" key="1">
    <citation type="submission" date="2019-09" db="EMBL/GenBank/DDBJ databases">
        <authorList>
            <person name="Zhang L."/>
        </authorList>
    </citation>
    <scope>NUCLEOTIDE SEQUENCE</scope>
</reference>
<sequence>MEEHQLPVRVEEALKGADSSLRDQKSVGWGFQPL</sequence>
<organism evidence="2">
    <name type="scientific">Nymphaea colorata</name>
    <name type="common">pocket water lily</name>
    <dbReference type="NCBI Taxonomy" id="210225"/>
    <lineage>
        <taxon>Eukaryota</taxon>
        <taxon>Viridiplantae</taxon>
        <taxon>Streptophyta</taxon>
        <taxon>Embryophyta</taxon>
        <taxon>Tracheophyta</taxon>
        <taxon>Spermatophyta</taxon>
        <taxon>Magnoliopsida</taxon>
        <taxon>Nymphaeales</taxon>
        <taxon>Nymphaeaceae</taxon>
        <taxon>Nymphaea</taxon>
    </lineage>
</organism>
<proteinExistence type="predicted"/>
<name>A0A5K1E8I9_9MAGN</name>
<dbReference type="EMBL" id="LR721784">
    <property type="protein sequence ID" value="VVW48871.1"/>
    <property type="molecule type" value="Genomic_DNA"/>
</dbReference>
<protein>
    <submittedName>
        <fullName evidence="2">Uncharacterized protein</fullName>
    </submittedName>
</protein>
<gene>
    <name evidence="2" type="ORF">NYM_LOCUS21545</name>
</gene>
<evidence type="ECO:0000256" key="1">
    <source>
        <dbReference type="SAM" id="MobiDB-lite"/>
    </source>
</evidence>
<evidence type="ECO:0000313" key="2">
    <source>
        <dbReference type="EMBL" id="VVW48871.1"/>
    </source>
</evidence>
<feature type="compositionally biased region" description="Basic and acidic residues" evidence="1">
    <location>
        <begin position="14"/>
        <end position="25"/>
    </location>
</feature>
<accession>A0A5K1E8I9</accession>
<feature type="region of interest" description="Disordered" evidence="1">
    <location>
        <begin position="14"/>
        <end position="34"/>
    </location>
</feature>